<protein>
    <submittedName>
        <fullName evidence="2">Uncharacterized protein</fullName>
    </submittedName>
</protein>
<gene>
    <name evidence="2" type="ORF">YASMINEVIRUS_682</name>
</gene>
<dbReference type="Proteomes" id="UP000594342">
    <property type="component" value="Unassembled WGS sequence"/>
</dbReference>
<reference evidence="2 3" key="1">
    <citation type="submission" date="2018-10" db="EMBL/GenBank/DDBJ databases">
        <authorList>
            <consortium name="IHU Genomes"/>
        </authorList>
    </citation>
    <scope>NUCLEOTIDE SEQUENCE [LARGE SCALE GENOMIC DNA]</scope>
    <source>
        <strain evidence="2 3">A1</strain>
    </source>
</reference>
<evidence type="ECO:0000313" key="3">
    <source>
        <dbReference type="Proteomes" id="UP000594342"/>
    </source>
</evidence>
<sequence>MILSFAKPPQLEHRTTMADKFSASSSFSSGGSPIAKWMNDNVVNQPSLNKGPVVTCYDIDGVAQDYGLNRVGLLMKDCRFMRQGTSSNHGMGGSNCSTGTPVAFVDLVTVFPAVFSGEFKGYLRSYSQHDNLFVIPLCQIADAPDMKTMMLEGHAEFIALRKGNTAHDDSHIANSLCCSLAATMFSLCEEITLKGSKPNVQRITFLVEALHTLGITAHNVARAIPECDNIFRLMPYVAQTADTFQSTLMAFIFDEMPPLAVRVKQVQSSIFRHFNNTSWSASYVDNTPPGLIGLLLIAPMMGGLITSELTTVELINKIVRSVNKAVTTIVERLASGELRHKYGRELTHAQNKLILHEFASASEVPQIPVAMVEKVYDAVLAGCTNVAKELGIDEHAHFEQPSVKFVLNKTNATTYAILRKLEKLDEKGETGRCSATYLPSEPREWTGLSLKPGVYRVTAKPVGMAKFGTGNTRDQLNVANFRFTAGTDLLTGLYPGYSSAGIYWNPATRSFTEARDHSAIDPSKPFDITCLPEGILIEQNGQHVLRIGNGGNIHLAPVVCFKLCEITVEYVKQAEMLIPRKVTPTLSFAQIAKGKGGSAEAETPATVEDASPIESVLNLSESLQNLKVTGTRGTRESYGKRENGSSYSGGHSGSHSGGHSGRGRGGYGGYRARPNSGWGNATSEKYRSDATSYSRK</sequence>
<evidence type="ECO:0000256" key="1">
    <source>
        <dbReference type="SAM" id="MobiDB-lite"/>
    </source>
</evidence>
<feature type="compositionally biased region" description="Polar residues" evidence="1">
    <location>
        <begin position="677"/>
        <end position="696"/>
    </location>
</feature>
<keyword evidence="3" id="KW-1185">Reference proteome</keyword>
<feature type="region of interest" description="Disordered" evidence="1">
    <location>
        <begin position="628"/>
        <end position="696"/>
    </location>
</feature>
<evidence type="ECO:0000313" key="2">
    <source>
        <dbReference type="EMBL" id="VBB18219.1"/>
    </source>
</evidence>
<dbReference type="EMBL" id="UPSH01000001">
    <property type="protein sequence ID" value="VBB18219.1"/>
    <property type="molecule type" value="Genomic_DNA"/>
</dbReference>
<proteinExistence type="predicted"/>
<organism evidence="2 3">
    <name type="scientific">Yasminevirus sp. GU-2018</name>
    <dbReference type="NCBI Taxonomy" id="2420051"/>
    <lineage>
        <taxon>Viruses</taxon>
        <taxon>Varidnaviria</taxon>
        <taxon>Bamfordvirae</taxon>
        <taxon>Nucleocytoviricota</taxon>
        <taxon>Megaviricetes</taxon>
        <taxon>Imitervirales</taxon>
        <taxon>Mimiviridae</taxon>
        <taxon>Klosneuvirinae</taxon>
        <taxon>Yasminevirus</taxon>
        <taxon>Yasminevirus saudimassiliense</taxon>
    </lineage>
</organism>
<comment type="caution">
    <text evidence="2">The sequence shown here is derived from an EMBL/GenBank/DDBJ whole genome shotgun (WGS) entry which is preliminary data.</text>
</comment>
<name>A0A5K0U815_9VIRU</name>
<accession>A0A5K0U815</accession>
<feature type="compositionally biased region" description="Gly residues" evidence="1">
    <location>
        <begin position="650"/>
        <end position="669"/>
    </location>
</feature>
<feature type="compositionally biased region" description="Basic and acidic residues" evidence="1">
    <location>
        <begin position="633"/>
        <end position="643"/>
    </location>
</feature>